<feature type="transmembrane region" description="Helical" evidence="7">
    <location>
        <begin position="204"/>
        <end position="225"/>
    </location>
</feature>
<name>A0A1M6HD90_9CLOT</name>
<dbReference type="CDD" id="cd06261">
    <property type="entry name" value="TM_PBP2"/>
    <property type="match status" value="1"/>
</dbReference>
<dbReference type="SUPFAM" id="SSF161098">
    <property type="entry name" value="MetI-like"/>
    <property type="match status" value="1"/>
</dbReference>
<keyword evidence="6 7" id="KW-0472">Membrane</keyword>
<keyword evidence="4 7" id="KW-0812">Transmembrane</keyword>
<protein>
    <submittedName>
        <fullName evidence="9">Carbohydrate ABC transporter membrane protein 1, CUT1 family</fullName>
    </submittedName>
</protein>
<evidence type="ECO:0000256" key="2">
    <source>
        <dbReference type="ARBA" id="ARBA00022448"/>
    </source>
</evidence>
<evidence type="ECO:0000256" key="3">
    <source>
        <dbReference type="ARBA" id="ARBA00022475"/>
    </source>
</evidence>
<feature type="transmembrane region" description="Helical" evidence="7">
    <location>
        <begin position="154"/>
        <end position="177"/>
    </location>
</feature>
<sequence length="292" mass="32911">MKRNIKSKITTSLFVIPSLFIFINVVVIPFIMGIIYSFTDWNGFAFKGSSFVALSNYIEVFKDEKFVSSFWLTAKYTIVMVITVNVVGLALALLVTSKLKSKNLLRTVYFLPNLIGGLILGFIWKFVFTKFFEQLGQMLNKSEVFFNWLDNPTMAFWALVIVGTWQMAGYVMVIYIASIESISDEVIEAAEIDGANGFNKFKSITLPLIGPAFTISLFITLSNSFKQYDTNLSLTNGGPYGSTELITMNIFSTAFSYNKFAIAQAKAIIFFLVIMVITVIQVYSTKKREVEM</sequence>
<comment type="subcellular location">
    <subcellularLocation>
        <location evidence="1 7">Cell membrane</location>
        <topology evidence="1 7">Multi-pass membrane protein</topology>
    </subcellularLocation>
</comment>
<dbReference type="InterPro" id="IPR035906">
    <property type="entry name" value="MetI-like_sf"/>
</dbReference>
<feature type="transmembrane region" description="Helical" evidence="7">
    <location>
        <begin position="76"/>
        <end position="96"/>
    </location>
</feature>
<feature type="domain" description="ABC transmembrane type-1" evidence="8">
    <location>
        <begin position="70"/>
        <end position="281"/>
    </location>
</feature>
<dbReference type="GO" id="GO:0055085">
    <property type="term" value="P:transmembrane transport"/>
    <property type="evidence" value="ECO:0007669"/>
    <property type="project" value="InterPro"/>
</dbReference>
<feature type="transmembrane region" description="Helical" evidence="7">
    <location>
        <begin position="12"/>
        <end position="38"/>
    </location>
</feature>
<dbReference type="Pfam" id="PF00528">
    <property type="entry name" value="BPD_transp_1"/>
    <property type="match status" value="1"/>
</dbReference>
<evidence type="ECO:0000256" key="1">
    <source>
        <dbReference type="ARBA" id="ARBA00004651"/>
    </source>
</evidence>
<dbReference type="Proteomes" id="UP000184080">
    <property type="component" value="Unassembled WGS sequence"/>
</dbReference>
<evidence type="ECO:0000256" key="7">
    <source>
        <dbReference type="RuleBase" id="RU363032"/>
    </source>
</evidence>
<comment type="similarity">
    <text evidence="7">Belongs to the binding-protein-dependent transport system permease family.</text>
</comment>
<keyword evidence="3" id="KW-1003">Cell membrane</keyword>
<evidence type="ECO:0000256" key="5">
    <source>
        <dbReference type="ARBA" id="ARBA00022989"/>
    </source>
</evidence>
<keyword evidence="2 7" id="KW-0813">Transport</keyword>
<feature type="transmembrane region" description="Helical" evidence="7">
    <location>
        <begin position="261"/>
        <end position="283"/>
    </location>
</feature>
<dbReference type="Gene3D" id="1.10.3720.10">
    <property type="entry name" value="MetI-like"/>
    <property type="match status" value="1"/>
</dbReference>
<dbReference type="OrthoDB" id="9786413at2"/>
<dbReference type="PANTHER" id="PTHR30193:SF41">
    <property type="entry name" value="DIACETYLCHITOBIOSE UPTAKE SYSTEM PERMEASE PROTEIN NGCF"/>
    <property type="match status" value="1"/>
</dbReference>
<dbReference type="PANTHER" id="PTHR30193">
    <property type="entry name" value="ABC TRANSPORTER PERMEASE PROTEIN"/>
    <property type="match status" value="1"/>
</dbReference>
<dbReference type="EMBL" id="FQZO01000003">
    <property type="protein sequence ID" value="SHJ20228.1"/>
    <property type="molecule type" value="Genomic_DNA"/>
</dbReference>
<evidence type="ECO:0000256" key="6">
    <source>
        <dbReference type="ARBA" id="ARBA00023136"/>
    </source>
</evidence>
<dbReference type="AlphaFoldDB" id="A0A1M6HD90"/>
<keyword evidence="10" id="KW-1185">Reference proteome</keyword>
<evidence type="ECO:0000259" key="8">
    <source>
        <dbReference type="PROSITE" id="PS50928"/>
    </source>
</evidence>
<evidence type="ECO:0000313" key="9">
    <source>
        <dbReference type="EMBL" id="SHJ20228.1"/>
    </source>
</evidence>
<dbReference type="InterPro" id="IPR051393">
    <property type="entry name" value="ABC_transporter_permease"/>
</dbReference>
<accession>A0A1M6HD90</accession>
<gene>
    <name evidence="9" type="ORF">SAMN05444401_2481</name>
</gene>
<dbReference type="RefSeq" id="WP_073006936.1">
    <property type="nucleotide sequence ID" value="NZ_FQZO01000003.1"/>
</dbReference>
<reference evidence="9 10" key="1">
    <citation type="submission" date="2016-11" db="EMBL/GenBank/DDBJ databases">
        <authorList>
            <person name="Jaros S."/>
            <person name="Januszkiewicz K."/>
            <person name="Wedrychowicz H."/>
        </authorList>
    </citation>
    <scope>NUCLEOTIDE SEQUENCE [LARGE SCALE GENOMIC DNA]</scope>
    <source>
        <strain evidence="9 10">DSM 21864</strain>
    </source>
</reference>
<dbReference type="PROSITE" id="PS50928">
    <property type="entry name" value="ABC_TM1"/>
    <property type="match status" value="1"/>
</dbReference>
<feature type="transmembrane region" description="Helical" evidence="7">
    <location>
        <begin position="108"/>
        <end position="128"/>
    </location>
</feature>
<organism evidence="9 10">
    <name type="scientific">Clostridium amylolyticum</name>
    <dbReference type="NCBI Taxonomy" id="1121298"/>
    <lineage>
        <taxon>Bacteria</taxon>
        <taxon>Bacillati</taxon>
        <taxon>Bacillota</taxon>
        <taxon>Clostridia</taxon>
        <taxon>Eubacteriales</taxon>
        <taxon>Clostridiaceae</taxon>
        <taxon>Clostridium</taxon>
    </lineage>
</organism>
<dbReference type="GO" id="GO:0005886">
    <property type="term" value="C:plasma membrane"/>
    <property type="evidence" value="ECO:0007669"/>
    <property type="project" value="UniProtKB-SubCell"/>
</dbReference>
<dbReference type="InterPro" id="IPR000515">
    <property type="entry name" value="MetI-like"/>
</dbReference>
<proteinExistence type="inferred from homology"/>
<evidence type="ECO:0000313" key="10">
    <source>
        <dbReference type="Proteomes" id="UP000184080"/>
    </source>
</evidence>
<keyword evidence="5 7" id="KW-1133">Transmembrane helix</keyword>
<evidence type="ECO:0000256" key="4">
    <source>
        <dbReference type="ARBA" id="ARBA00022692"/>
    </source>
</evidence>
<dbReference type="STRING" id="1121298.SAMN05444401_2481"/>